<organism evidence="1 2">
    <name type="scientific">Ilex paraguariensis</name>
    <name type="common">yerba mate</name>
    <dbReference type="NCBI Taxonomy" id="185542"/>
    <lineage>
        <taxon>Eukaryota</taxon>
        <taxon>Viridiplantae</taxon>
        <taxon>Streptophyta</taxon>
        <taxon>Embryophyta</taxon>
        <taxon>Tracheophyta</taxon>
        <taxon>Spermatophyta</taxon>
        <taxon>Magnoliopsida</taxon>
        <taxon>eudicotyledons</taxon>
        <taxon>Gunneridae</taxon>
        <taxon>Pentapetalae</taxon>
        <taxon>asterids</taxon>
        <taxon>campanulids</taxon>
        <taxon>Aquifoliales</taxon>
        <taxon>Aquifoliaceae</taxon>
        <taxon>Ilex</taxon>
    </lineage>
</organism>
<name>A0ABC8R2T6_9AQUA</name>
<reference evidence="1 2" key="1">
    <citation type="submission" date="2024-02" db="EMBL/GenBank/DDBJ databases">
        <authorList>
            <person name="Vignale AGUSTIN F."/>
            <person name="Sosa J E."/>
            <person name="Modenutti C."/>
        </authorList>
    </citation>
    <scope>NUCLEOTIDE SEQUENCE [LARGE SCALE GENOMIC DNA]</scope>
</reference>
<dbReference type="Proteomes" id="UP001642360">
    <property type="component" value="Unassembled WGS sequence"/>
</dbReference>
<comment type="caution">
    <text evidence="1">The sequence shown here is derived from an EMBL/GenBank/DDBJ whole genome shotgun (WGS) entry which is preliminary data.</text>
</comment>
<sequence>MVEKNRSTHNLVSSVKRGAIFSRLRNQDGQSWKRRNRDGRPWSLEWRKLRENNRDLGKERRDVCRQIDRFSKSNSNQNSKYPNLGFKARELNGWRLLKPTIDQNLKSEEPVFNVVKSNGQHS</sequence>
<evidence type="ECO:0000313" key="2">
    <source>
        <dbReference type="Proteomes" id="UP001642360"/>
    </source>
</evidence>
<keyword evidence="2" id="KW-1185">Reference proteome</keyword>
<evidence type="ECO:0000313" key="1">
    <source>
        <dbReference type="EMBL" id="CAK9137244.1"/>
    </source>
</evidence>
<accession>A0ABC8R2T6</accession>
<dbReference type="AlphaFoldDB" id="A0ABC8R2T6"/>
<gene>
    <name evidence="1" type="ORF">ILEXP_LOCUS4269</name>
</gene>
<protein>
    <submittedName>
        <fullName evidence="1">Uncharacterized protein</fullName>
    </submittedName>
</protein>
<proteinExistence type="predicted"/>
<dbReference type="EMBL" id="CAUOFW020000813">
    <property type="protein sequence ID" value="CAK9137244.1"/>
    <property type="molecule type" value="Genomic_DNA"/>
</dbReference>